<organism evidence="2 3">
    <name type="scientific">Candidatus Coprenecus avistercoris</name>
    <dbReference type="NCBI Taxonomy" id="2840730"/>
    <lineage>
        <taxon>Bacteria</taxon>
        <taxon>Pseudomonadati</taxon>
        <taxon>Bacteroidota</taxon>
        <taxon>Bacteroidia</taxon>
        <taxon>Bacteroidales</taxon>
        <taxon>Rikenellaceae</taxon>
        <taxon>Rikenellaceae incertae sedis</taxon>
        <taxon>Candidatus Coprenecus</taxon>
    </lineage>
</organism>
<evidence type="ECO:0000313" key="2">
    <source>
        <dbReference type="EMBL" id="HIR62618.1"/>
    </source>
</evidence>
<sequence>MKPTLVVLAAGMGSRYGSLKQMDGVGPNGEAIIDYSIYDAVRAGFGKVVFIIRHSFEKAFREIFTPEHFGDKVEIEFVFQELDYLPEGFSVPEGREKPWGTCHAVMMAAPVVNTPFAVINSDDFYGREGYAVLADYLRSVDGQKGKYSMVGYNLHNTLSDYGTVSRGECRVDADGNLVSIVERTAIERVEGGQIMYKDADGLHPLDENTVVSMNLFGFTPDFFAESEILFKKFLSDPANMANPKAEFFIPLCVNQLINEGKATLKVLNSDAQWFGVTYKQDRPYVVERIQKLIDAGVYPEHLWK</sequence>
<evidence type="ECO:0000313" key="3">
    <source>
        <dbReference type="Proteomes" id="UP000886744"/>
    </source>
</evidence>
<reference evidence="2" key="2">
    <citation type="journal article" date="2021" name="PeerJ">
        <title>Extensive microbial diversity within the chicken gut microbiome revealed by metagenomics and culture.</title>
        <authorList>
            <person name="Gilroy R."/>
            <person name="Ravi A."/>
            <person name="Getino M."/>
            <person name="Pursley I."/>
            <person name="Horton D.L."/>
            <person name="Alikhan N.F."/>
            <person name="Baker D."/>
            <person name="Gharbi K."/>
            <person name="Hall N."/>
            <person name="Watson M."/>
            <person name="Adriaenssens E.M."/>
            <person name="Foster-Nyarko E."/>
            <person name="Jarju S."/>
            <person name="Secka A."/>
            <person name="Antonio M."/>
            <person name="Oren A."/>
            <person name="Chaudhuri R.R."/>
            <person name="La Ragione R."/>
            <person name="Hildebrand F."/>
            <person name="Pallen M.J."/>
        </authorList>
    </citation>
    <scope>NUCLEOTIDE SEQUENCE</scope>
    <source>
        <strain evidence="2">ChiHjej13B12-12457</strain>
    </source>
</reference>
<comment type="caution">
    <text evidence="2">The sequence shown here is derived from an EMBL/GenBank/DDBJ whole genome shotgun (WGS) entry which is preliminary data.</text>
</comment>
<dbReference type="AlphaFoldDB" id="A0A9D1J6I5"/>
<gene>
    <name evidence="2" type="ORF">IAC94_03725</name>
</gene>
<dbReference type="InterPro" id="IPR029044">
    <property type="entry name" value="Nucleotide-diphossugar_trans"/>
</dbReference>
<dbReference type="InterPro" id="IPR005835">
    <property type="entry name" value="NTP_transferase_dom"/>
</dbReference>
<evidence type="ECO:0000259" key="1">
    <source>
        <dbReference type="Pfam" id="PF00483"/>
    </source>
</evidence>
<name>A0A9D1J6I5_9BACT</name>
<accession>A0A9D1J6I5</accession>
<proteinExistence type="predicted"/>
<dbReference type="Proteomes" id="UP000886744">
    <property type="component" value="Unassembled WGS sequence"/>
</dbReference>
<dbReference type="EMBL" id="DVHI01000046">
    <property type="protein sequence ID" value="HIR62618.1"/>
    <property type="molecule type" value="Genomic_DNA"/>
</dbReference>
<protein>
    <submittedName>
        <fullName evidence="2">Nucleotidyltransferase</fullName>
    </submittedName>
</protein>
<feature type="domain" description="Nucleotidyl transferase" evidence="1">
    <location>
        <begin position="6"/>
        <end position="226"/>
    </location>
</feature>
<dbReference type="Pfam" id="PF00483">
    <property type="entry name" value="NTP_transferase"/>
    <property type="match status" value="1"/>
</dbReference>
<reference evidence="2" key="1">
    <citation type="submission" date="2020-10" db="EMBL/GenBank/DDBJ databases">
        <authorList>
            <person name="Gilroy R."/>
        </authorList>
    </citation>
    <scope>NUCLEOTIDE SEQUENCE</scope>
    <source>
        <strain evidence="2">ChiHjej13B12-12457</strain>
    </source>
</reference>
<dbReference type="SUPFAM" id="SSF53448">
    <property type="entry name" value="Nucleotide-diphospho-sugar transferases"/>
    <property type="match status" value="1"/>
</dbReference>
<dbReference type="Gene3D" id="3.90.550.10">
    <property type="entry name" value="Spore Coat Polysaccharide Biosynthesis Protein SpsA, Chain A"/>
    <property type="match status" value="1"/>
</dbReference>